<evidence type="ECO:0000313" key="14">
    <source>
        <dbReference type="Proteomes" id="UP001497497"/>
    </source>
</evidence>
<dbReference type="InterPro" id="IPR001683">
    <property type="entry name" value="PX_dom"/>
</dbReference>
<feature type="region of interest" description="Disordered" evidence="11">
    <location>
        <begin position="197"/>
        <end position="246"/>
    </location>
</feature>
<feature type="compositionally biased region" description="Polar residues" evidence="11">
    <location>
        <begin position="199"/>
        <end position="228"/>
    </location>
</feature>
<feature type="domain" description="PX" evidence="12">
    <location>
        <begin position="20"/>
        <end position="137"/>
    </location>
</feature>
<name>A0AAV2ILP2_LYMST</name>
<dbReference type="SMART" id="SM00312">
    <property type="entry name" value="PX"/>
    <property type="match status" value="1"/>
</dbReference>
<dbReference type="PROSITE" id="PS50195">
    <property type="entry name" value="PX"/>
    <property type="match status" value="1"/>
</dbReference>
<evidence type="ECO:0000313" key="13">
    <source>
        <dbReference type="EMBL" id="CAL1546114.1"/>
    </source>
</evidence>
<evidence type="ECO:0000256" key="6">
    <source>
        <dbReference type="ARBA" id="ARBA00022753"/>
    </source>
</evidence>
<reference evidence="13 14" key="1">
    <citation type="submission" date="2024-04" db="EMBL/GenBank/DDBJ databases">
        <authorList>
            <consortium name="Genoscope - CEA"/>
            <person name="William W."/>
        </authorList>
    </citation>
    <scope>NUCLEOTIDE SEQUENCE [LARGE SCALE GENOMIC DNA]</scope>
</reference>
<dbReference type="InterPro" id="IPR036871">
    <property type="entry name" value="PX_dom_sf"/>
</dbReference>
<dbReference type="GO" id="GO:0006886">
    <property type="term" value="P:intracellular protein transport"/>
    <property type="evidence" value="ECO:0007669"/>
    <property type="project" value="InterPro"/>
</dbReference>
<organism evidence="13 14">
    <name type="scientific">Lymnaea stagnalis</name>
    <name type="common">Great pond snail</name>
    <name type="synonym">Helix stagnalis</name>
    <dbReference type="NCBI Taxonomy" id="6523"/>
    <lineage>
        <taxon>Eukaryota</taxon>
        <taxon>Metazoa</taxon>
        <taxon>Spiralia</taxon>
        <taxon>Lophotrochozoa</taxon>
        <taxon>Mollusca</taxon>
        <taxon>Gastropoda</taxon>
        <taxon>Heterobranchia</taxon>
        <taxon>Euthyneura</taxon>
        <taxon>Panpulmonata</taxon>
        <taxon>Hygrophila</taxon>
        <taxon>Lymnaeoidea</taxon>
        <taxon>Lymnaeidae</taxon>
        <taxon>Lymnaea</taxon>
    </lineage>
</organism>
<accession>A0AAV2ILP2</accession>
<dbReference type="GO" id="GO:1901981">
    <property type="term" value="F:phosphatidylinositol phosphate binding"/>
    <property type="evidence" value="ECO:0007669"/>
    <property type="project" value="TreeGrafter"/>
</dbReference>
<evidence type="ECO:0000256" key="3">
    <source>
        <dbReference type="ARBA" id="ARBA00010883"/>
    </source>
</evidence>
<comment type="caution">
    <text evidence="13">The sequence shown here is derived from an EMBL/GenBank/DDBJ whole genome shotgun (WGS) entry which is preliminary data.</text>
</comment>
<evidence type="ECO:0000256" key="4">
    <source>
        <dbReference type="ARBA" id="ARBA00022448"/>
    </source>
</evidence>
<keyword evidence="5" id="KW-0963">Cytoplasm</keyword>
<keyword evidence="6" id="KW-0967">Endosome</keyword>
<keyword evidence="9" id="KW-0472">Membrane</keyword>
<keyword evidence="4" id="KW-0813">Transport</keyword>
<dbReference type="PANTHER" id="PTHR46209:SF3">
    <property type="entry name" value="PX DOMAIN-CONTAINING PROTEIN"/>
    <property type="match status" value="1"/>
</dbReference>
<evidence type="ECO:0000256" key="8">
    <source>
        <dbReference type="ARBA" id="ARBA00023121"/>
    </source>
</evidence>
<dbReference type="EMBL" id="CAXITT010000772">
    <property type="protein sequence ID" value="CAL1546114.1"/>
    <property type="molecule type" value="Genomic_DNA"/>
</dbReference>
<dbReference type="InterPro" id="IPR043544">
    <property type="entry name" value="SNX10/11"/>
</dbReference>
<keyword evidence="14" id="KW-1185">Reference proteome</keyword>
<gene>
    <name evidence="13" type="ORF">GSLYS_00019491001</name>
</gene>
<dbReference type="Pfam" id="PF00787">
    <property type="entry name" value="PX"/>
    <property type="match status" value="1"/>
</dbReference>
<dbReference type="SUPFAM" id="SSF64268">
    <property type="entry name" value="PX domain"/>
    <property type="match status" value="1"/>
</dbReference>
<evidence type="ECO:0000256" key="1">
    <source>
        <dbReference type="ARBA" id="ARBA00004177"/>
    </source>
</evidence>
<keyword evidence="7" id="KW-0653">Protein transport</keyword>
<dbReference type="GO" id="GO:0016050">
    <property type="term" value="P:vesicle organization"/>
    <property type="evidence" value="ECO:0007669"/>
    <property type="project" value="TreeGrafter"/>
</dbReference>
<evidence type="ECO:0000256" key="9">
    <source>
        <dbReference type="ARBA" id="ARBA00023136"/>
    </source>
</evidence>
<protein>
    <recommendedName>
        <fullName evidence="12">PX domain-containing protein</fullName>
    </recommendedName>
</protein>
<evidence type="ECO:0000256" key="7">
    <source>
        <dbReference type="ARBA" id="ARBA00022927"/>
    </source>
</evidence>
<evidence type="ECO:0000259" key="12">
    <source>
        <dbReference type="PROSITE" id="PS50195"/>
    </source>
</evidence>
<evidence type="ECO:0000256" key="10">
    <source>
        <dbReference type="ARBA" id="ARBA00029433"/>
    </source>
</evidence>
<keyword evidence="8" id="KW-0446">Lipid-binding</keyword>
<dbReference type="Proteomes" id="UP001497497">
    <property type="component" value="Unassembled WGS sequence"/>
</dbReference>
<dbReference type="GO" id="GO:0005768">
    <property type="term" value="C:endosome"/>
    <property type="evidence" value="ECO:0007669"/>
    <property type="project" value="UniProtKB-SubCell"/>
</dbReference>
<proteinExistence type="inferred from homology"/>
<sequence>MMESDSEIDSSFDEPAEDLLPRIIVKDPVTHSTWEHGKFTSYQICIKTDHPAFHLRLSAVRRRYSELIWLNKVLKANHQYVSFPALPPKKVFSERFDSEFISTRMKLIENFLNELLVTDTVLSDAAFHLFLQTDLTTEEMDEYFAGRLSESFIESAWKNVGHVHTSSYVVNMSNIPHEPQEIFMNDEDLRNSARRMSLSDDSFTQSTEDTTAQSTDDNSNGKSGSSRTLPGKVDNSRTLPGKVDNSSGSIQTICAEIVTYNVSSRLQTGISTSIQEDDD</sequence>
<dbReference type="PANTHER" id="PTHR46209">
    <property type="entry name" value="PX DOMAIN-CONTAINING PROTEIN"/>
    <property type="match status" value="1"/>
</dbReference>
<evidence type="ECO:0000256" key="11">
    <source>
        <dbReference type="SAM" id="MobiDB-lite"/>
    </source>
</evidence>
<dbReference type="AlphaFoldDB" id="A0AAV2ILP2"/>
<evidence type="ECO:0000256" key="5">
    <source>
        <dbReference type="ARBA" id="ARBA00022490"/>
    </source>
</evidence>
<comment type="subcellular location">
    <subcellularLocation>
        <location evidence="2">Cytoplasm</location>
    </subcellularLocation>
    <subcellularLocation>
        <location evidence="10">Endomembrane system</location>
        <topology evidence="10">Peripheral membrane protein</topology>
        <orientation evidence="10">Cytoplasmic side</orientation>
    </subcellularLocation>
    <subcellularLocation>
        <location evidence="1">Endosome</location>
    </subcellularLocation>
</comment>
<comment type="similarity">
    <text evidence="3">Belongs to the sorting nexin family.</text>
</comment>
<evidence type="ECO:0000256" key="2">
    <source>
        <dbReference type="ARBA" id="ARBA00004496"/>
    </source>
</evidence>
<dbReference type="Gene3D" id="3.30.1520.10">
    <property type="entry name" value="Phox-like domain"/>
    <property type="match status" value="1"/>
</dbReference>